<evidence type="ECO:0000313" key="1">
    <source>
        <dbReference type="EMBL" id="CAF1428835.1"/>
    </source>
</evidence>
<reference evidence="1" key="1">
    <citation type="submission" date="2021-02" db="EMBL/GenBank/DDBJ databases">
        <authorList>
            <person name="Nowell W R."/>
        </authorList>
    </citation>
    <scope>NUCLEOTIDE SEQUENCE</scope>
</reference>
<keyword evidence="4" id="KW-1185">Reference proteome</keyword>
<dbReference type="AlphaFoldDB" id="A0A815MX77"/>
<protein>
    <submittedName>
        <fullName evidence="1">Uncharacterized protein</fullName>
    </submittedName>
</protein>
<accession>A0A815MX77</accession>
<comment type="caution">
    <text evidence="1">The sequence shown here is derived from an EMBL/GenBank/DDBJ whole genome shotgun (WGS) entry which is preliminary data.</text>
</comment>
<dbReference type="Proteomes" id="UP000663854">
    <property type="component" value="Unassembled WGS sequence"/>
</dbReference>
<dbReference type="EMBL" id="CAJNOH010006314">
    <property type="protein sequence ID" value="CAF1428835.1"/>
    <property type="molecule type" value="Genomic_DNA"/>
</dbReference>
<organism evidence="1 3">
    <name type="scientific">Rotaria sordida</name>
    <dbReference type="NCBI Taxonomy" id="392033"/>
    <lineage>
        <taxon>Eukaryota</taxon>
        <taxon>Metazoa</taxon>
        <taxon>Spiralia</taxon>
        <taxon>Gnathifera</taxon>
        <taxon>Rotifera</taxon>
        <taxon>Eurotatoria</taxon>
        <taxon>Bdelloidea</taxon>
        <taxon>Philodinida</taxon>
        <taxon>Philodinidae</taxon>
        <taxon>Rotaria</taxon>
    </lineage>
</organism>
<proteinExistence type="predicted"/>
<feature type="non-terminal residue" evidence="1">
    <location>
        <position position="1"/>
    </location>
</feature>
<evidence type="ECO:0000313" key="3">
    <source>
        <dbReference type="Proteomes" id="UP000663854"/>
    </source>
</evidence>
<sequence length="98" mass="11203">MPPLTDPNAPPATVWDKLKQNFSMFIEISKNRPIRETLCLKEACMAAFLLTTNLLSMGRFTQRRATKYHERKATILVSKMIRTKVLTDGTAKQAEFET</sequence>
<name>A0A815MX77_9BILA</name>
<dbReference type="EMBL" id="CAJNOL010007878">
    <property type="protein sequence ID" value="CAF1631993.1"/>
    <property type="molecule type" value="Genomic_DNA"/>
</dbReference>
<gene>
    <name evidence="2" type="ORF">JXQ802_LOCUS51932</name>
    <name evidence="1" type="ORF">PYM288_LOCUS35666</name>
</gene>
<evidence type="ECO:0000313" key="2">
    <source>
        <dbReference type="EMBL" id="CAF1631993.1"/>
    </source>
</evidence>
<evidence type="ECO:0000313" key="4">
    <source>
        <dbReference type="Proteomes" id="UP000663870"/>
    </source>
</evidence>
<dbReference type="Proteomes" id="UP000663870">
    <property type="component" value="Unassembled WGS sequence"/>
</dbReference>